<dbReference type="Proteomes" id="UP000743370">
    <property type="component" value="Unassembled WGS sequence"/>
</dbReference>
<dbReference type="InterPro" id="IPR040361">
    <property type="entry name" value="TPD1"/>
</dbReference>
<proteinExistence type="predicted"/>
<dbReference type="AlphaFoldDB" id="A0A8T0K7D5"/>
<comment type="caution">
    <text evidence="3">The sequence shown here is derived from an EMBL/GenBank/DDBJ whole genome shotgun (WGS) entry which is preliminary data.</text>
</comment>
<evidence type="ECO:0000256" key="2">
    <source>
        <dbReference type="SAM" id="SignalP"/>
    </source>
</evidence>
<name>A0A8T0K7D5_PHAAN</name>
<sequence>MIITNSIPLIIFLCFTMPHFLFCDEEVHSGQSTQILHSFYEDRNGSITVSVKAEDAASKKKSLHGSCTKKDISISQSTISTTGIPQFVVQIENTCVSGCPPHDIHLHCGWFASARLVNPKLFKRISYDDCLVNGGNPLAPSQIIKFAYSNSFIYPLALKSAKFCGRMQI</sequence>
<feature type="chain" id="PRO_5035873423" evidence="2">
    <location>
        <begin position="24"/>
        <end position="169"/>
    </location>
</feature>
<evidence type="ECO:0000256" key="1">
    <source>
        <dbReference type="ARBA" id="ARBA00022729"/>
    </source>
</evidence>
<reference evidence="3 4" key="1">
    <citation type="submission" date="2020-05" db="EMBL/GenBank/DDBJ databases">
        <title>Vigna angularis (adzuki bean) Var. LongXiaoDou No. 4 denovo assembly.</title>
        <authorList>
            <person name="Xiang H."/>
        </authorList>
    </citation>
    <scope>NUCLEOTIDE SEQUENCE [LARGE SCALE GENOMIC DNA]</scope>
    <source>
        <tissue evidence="3">Leaf</tissue>
    </source>
</reference>
<organism evidence="3 4">
    <name type="scientific">Phaseolus angularis</name>
    <name type="common">Azuki bean</name>
    <name type="synonym">Vigna angularis</name>
    <dbReference type="NCBI Taxonomy" id="3914"/>
    <lineage>
        <taxon>Eukaryota</taxon>
        <taxon>Viridiplantae</taxon>
        <taxon>Streptophyta</taxon>
        <taxon>Embryophyta</taxon>
        <taxon>Tracheophyta</taxon>
        <taxon>Spermatophyta</taxon>
        <taxon>Magnoliopsida</taxon>
        <taxon>eudicotyledons</taxon>
        <taxon>Gunneridae</taxon>
        <taxon>Pentapetalae</taxon>
        <taxon>rosids</taxon>
        <taxon>fabids</taxon>
        <taxon>Fabales</taxon>
        <taxon>Fabaceae</taxon>
        <taxon>Papilionoideae</taxon>
        <taxon>50 kb inversion clade</taxon>
        <taxon>NPAAA clade</taxon>
        <taxon>indigoferoid/millettioid clade</taxon>
        <taxon>Phaseoleae</taxon>
        <taxon>Vigna</taxon>
    </lineage>
</organism>
<protein>
    <submittedName>
        <fullName evidence="3">TPD1 protein-like protein</fullName>
    </submittedName>
</protein>
<keyword evidence="1 2" id="KW-0732">Signal</keyword>
<dbReference type="PANTHER" id="PTHR33184:SF2">
    <property type="entry name" value="APPLE DOMAIN-CONTAINING PROTEIN"/>
    <property type="match status" value="1"/>
</dbReference>
<dbReference type="GO" id="GO:0001709">
    <property type="term" value="P:cell fate determination"/>
    <property type="evidence" value="ECO:0007669"/>
    <property type="project" value="TreeGrafter"/>
</dbReference>
<dbReference type="PANTHER" id="PTHR33184">
    <property type="entry name" value="PROTEIN TAPETUM DETERMINANT 1-LIKE-RELATED"/>
    <property type="match status" value="1"/>
</dbReference>
<evidence type="ECO:0000313" key="4">
    <source>
        <dbReference type="Proteomes" id="UP000743370"/>
    </source>
</evidence>
<dbReference type="Pfam" id="PF24068">
    <property type="entry name" value="TPD1_C"/>
    <property type="match status" value="1"/>
</dbReference>
<dbReference type="EMBL" id="JABFOF010000006">
    <property type="protein sequence ID" value="KAG2395398.1"/>
    <property type="molecule type" value="Genomic_DNA"/>
</dbReference>
<feature type="signal peptide" evidence="2">
    <location>
        <begin position="1"/>
        <end position="23"/>
    </location>
</feature>
<gene>
    <name evidence="3" type="ORF">HKW66_Vig0072260</name>
</gene>
<accession>A0A8T0K7D5</accession>
<evidence type="ECO:0000313" key="3">
    <source>
        <dbReference type="EMBL" id="KAG2395398.1"/>
    </source>
</evidence>